<gene>
    <name evidence="4" type="ORF">BZG36_05707</name>
</gene>
<dbReference type="GO" id="GO:0003676">
    <property type="term" value="F:nucleic acid binding"/>
    <property type="evidence" value="ECO:0007669"/>
    <property type="project" value="InterPro"/>
</dbReference>
<keyword evidence="2" id="KW-0378">Hydrolase</keyword>
<feature type="domain" description="HIRAN" evidence="3">
    <location>
        <begin position="87"/>
        <end position="146"/>
    </location>
</feature>
<evidence type="ECO:0000313" key="4">
    <source>
        <dbReference type="EMBL" id="OZJ01422.1"/>
    </source>
</evidence>
<dbReference type="EMBL" id="MVBO01000381">
    <property type="protein sequence ID" value="OZJ01422.1"/>
    <property type="molecule type" value="Genomic_DNA"/>
</dbReference>
<name>A0A261XSS4_9FUNG</name>
<dbReference type="Gene3D" id="3.30.70.2330">
    <property type="match status" value="1"/>
</dbReference>
<evidence type="ECO:0000256" key="1">
    <source>
        <dbReference type="ARBA" id="ARBA00022723"/>
    </source>
</evidence>
<reference evidence="4 5" key="1">
    <citation type="journal article" date="2017" name="Mycologia">
        <title>Bifiguratus adelaidae, gen. et sp. nov., a new member of Mucoromycotina in endophytic and soil-dwelling habitats.</title>
        <authorList>
            <person name="Torres-Cruz T.J."/>
            <person name="Billingsley Tobias T.L."/>
            <person name="Almatruk M."/>
            <person name="Hesse C."/>
            <person name="Kuske C.R."/>
            <person name="Desiro A."/>
            <person name="Benucci G.M."/>
            <person name="Bonito G."/>
            <person name="Stajich J.E."/>
            <person name="Dunlap C."/>
            <person name="Arnold A.E."/>
            <person name="Porras-Alfaro A."/>
        </authorList>
    </citation>
    <scope>NUCLEOTIDE SEQUENCE [LARGE SCALE GENOMIC DNA]</scope>
    <source>
        <strain evidence="4 5">AZ0501</strain>
    </source>
</reference>
<dbReference type="InterPro" id="IPR014905">
    <property type="entry name" value="HIRAN"/>
</dbReference>
<evidence type="ECO:0000259" key="3">
    <source>
        <dbReference type="Pfam" id="PF08797"/>
    </source>
</evidence>
<dbReference type="Proteomes" id="UP000242875">
    <property type="component" value="Unassembled WGS sequence"/>
</dbReference>
<keyword evidence="5" id="KW-1185">Reference proteome</keyword>
<dbReference type="GO" id="GO:0016818">
    <property type="term" value="F:hydrolase activity, acting on acid anhydrides, in phosphorus-containing anhydrides"/>
    <property type="evidence" value="ECO:0007669"/>
    <property type="project" value="InterPro"/>
</dbReference>
<dbReference type="OrthoDB" id="2429955at2759"/>
<sequence length="171" mass="19752">MKLPEKIIRKISLSEDEFEKLDPKIQICIIRLASENIELEQIIGVTEQLDVVAIRSRNEVEGIGKDNTKNLFQPSRTQALAKGSENITFMGVGMRYCGNHQFSEDDIIKLEKEDNNPTDKTAIKILVNDKKVAYVAKEYTQRLRKIPNLEEKEIKFLKNFPYSCKLELIHE</sequence>
<keyword evidence="1" id="KW-0479">Metal-binding</keyword>
<evidence type="ECO:0000256" key="2">
    <source>
        <dbReference type="ARBA" id="ARBA00022801"/>
    </source>
</evidence>
<dbReference type="GO" id="GO:0008270">
    <property type="term" value="F:zinc ion binding"/>
    <property type="evidence" value="ECO:0007669"/>
    <property type="project" value="InterPro"/>
</dbReference>
<comment type="caution">
    <text evidence="4">The sequence shown here is derived from an EMBL/GenBank/DDBJ whole genome shotgun (WGS) entry which is preliminary data.</text>
</comment>
<organism evidence="4 5">
    <name type="scientific">Bifiguratus adelaidae</name>
    <dbReference type="NCBI Taxonomy" id="1938954"/>
    <lineage>
        <taxon>Eukaryota</taxon>
        <taxon>Fungi</taxon>
        <taxon>Fungi incertae sedis</taxon>
        <taxon>Mucoromycota</taxon>
        <taxon>Mucoromycotina</taxon>
        <taxon>Endogonomycetes</taxon>
        <taxon>Endogonales</taxon>
        <taxon>Endogonales incertae sedis</taxon>
        <taxon>Bifiguratus</taxon>
    </lineage>
</organism>
<dbReference type="Pfam" id="PF08797">
    <property type="entry name" value="HIRAN"/>
    <property type="match status" value="1"/>
</dbReference>
<dbReference type="AlphaFoldDB" id="A0A261XSS4"/>
<accession>A0A261XSS4</accession>
<protein>
    <recommendedName>
        <fullName evidence="3">HIRAN domain-containing protein</fullName>
    </recommendedName>
</protein>
<proteinExistence type="predicted"/>
<evidence type="ECO:0000313" key="5">
    <source>
        <dbReference type="Proteomes" id="UP000242875"/>
    </source>
</evidence>